<evidence type="ECO:0000313" key="7">
    <source>
        <dbReference type="Proteomes" id="UP000676336"/>
    </source>
</evidence>
<dbReference type="EMBL" id="CAJOBH010250027">
    <property type="protein sequence ID" value="CAF5135911.1"/>
    <property type="molecule type" value="Genomic_DNA"/>
</dbReference>
<dbReference type="GO" id="GO:0045159">
    <property type="term" value="F:myosin II binding"/>
    <property type="evidence" value="ECO:0007669"/>
    <property type="project" value="TreeGrafter"/>
</dbReference>
<keyword evidence="2" id="KW-0677">Repeat</keyword>
<dbReference type="InterPro" id="IPR000664">
    <property type="entry name" value="Lethal2_giant"/>
</dbReference>
<proteinExistence type="predicted"/>
<organism evidence="5 7">
    <name type="scientific">Rotaria magnacalcarata</name>
    <dbReference type="NCBI Taxonomy" id="392030"/>
    <lineage>
        <taxon>Eukaryota</taxon>
        <taxon>Metazoa</taxon>
        <taxon>Spiralia</taxon>
        <taxon>Gnathifera</taxon>
        <taxon>Rotifera</taxon>
        <taxon>Eurotatoria</taxon>
        <taxon>Bdelloidea</taxon>
        <taxon>Philodinida</taxon>
        <taxon>Philodinidae</taxon>
        <taxon>Rotaria</taxon>
    </lineage>
</organism>
<dbReference type="GO" id="GO:0006893">
    <property type="term" value="P:Golgi to plasma membrane transport"/>
    <property type="evidence" value="ECO:0007669"/>
    <property type="project" value="TreeGrafter"/>
</dbReference>
<dbReference type="PRINTS" id="PR00962">
    <property type="entry name" value="LETHAL2GIANT"/>
</dbReference>
<dbReference type="GO" id="GO:0008593">
    <property type="term" value="P:regulation of Notch signaling pathway"/>
    <property type="evidence" value="ECO:0007669"/>
    <property type="project" value="TreeGrafter"/>
</dbReference>
<feature type="non-terminal residue" evidence="5">
    <location>
        <position position="1"/>
    </location>
</feature>
<evidence type="ECO:0000313" key="6">
    <source>
        <dbReference type="EMBL" id="CAF5210109.1"/>
    </source>
</evidence>
<dbReference type="GO" id="GO:0019905">
    <property type="term" value="F:syntaxin binding"/>
    <property type="evidence" value="ECO:0007669"/>
    <property type="project" value="TreeGrafter"/>
</dbReference>
<dbReference type="PANTHER" id="PTHR10241:SF29">
    <property type="entry name" value="LETHAL(2) GIANT LARVAE PROTEIN"/>
    <property type="match status" value="1"/>
</dbReference>
<evidence type="ECO:0000256" key="2">
    <source>
        <dbReference type="ARBA" id="ARBA00022737"/>
    </source>
</evidence>
<dbReference type="EMBL" id="CAJOBI010338100">
    <property type="protein sequence ID" value="CAF5208932.1"/>
    <property type="molecule type" value="Genomic_DNA"/>
</dbReference>
<dbReference type="GO" id="GO:0005096">
    <property type="term" value="F:GTPase activator activity"/>
    <property type="evidence" value="ECO:0007669"/>
    <property type="project" value="TreeGrafter"/>
</dbReference>
<dbReference type="Pfam" id="PF08366">
    <property type="entry name" value="LLGL"/>
    <property type="match status" value="1"/>
</dbReference>
<comment type="caution">
    <text evidence="5">The sequence shown here is derived from an EMBL/GenBank/DDBJ whole genome shotgun (WGS) entry which is preliminary data.</text>
</comment>
<dbReference type="Proteomes" id="UP000681720">
    <property type="component" value="Unassembled WGS sequence"/>
</dbReference>
<evidence type="ECO:0000313" key="4">
    <source>
        <dbReference type="EMBL" id="CAF5135911.1"/>
    </source>
</evidence>
<dbReference type="AlphaFoldDB" id="A0A8S3IY81"/>
<reference evidence="5" key="1">
    <citation type="submission" date="2021-02" db="EMBL/GenBank/DDBJ databases">
        <authorList>
            <person name="Nowell W R."/>
        </authorList>
    </citation>
    <scope>NUCLEOTIDE SEQUENCE</scope>
</reference>
<feature type="non-terminal residue" evidence="5">
    <location>
        <position position="200"/>
    </location>
</feature>
<accession>A0A8S3IY81</accession>
<evidence type="ECO:0000259" key="3">
    <source>
        <dbReference type="Pfam" id="PF08366"/>
    </source>
</evidence>
<evidence type="ECO:0000256" key="1">
    <source>
        <dbReference type="ARBA" id="ARBA00022574"/>
    </source>
</evidence>
<dbReference type="GO" id="GO:0032878">
    <property type="term" value="P:regulation of establishment or maintenance of cell polarity"/>
    <property type="evidence" value="ECO:0007669"/>
    <property type="project" value="TreeGrafter"/>
</dbReference>
<dbReference type="InterPro" id="IPR013577">
    <property type="entry name" value="LLGL2"/>
</dbReference>
<dbReference type="GO" id="GO:0030866">
    <property type="term" value="P:cortical actin cytoskeleton organization"/>
    <property type="evidence" value="ECO:0007669"/>
    <property type="project" value="TreeGrafter"/>
</dbReference>
<dbReference type="Proteomes" id="UP000681967">
    <property type="component" value="Unassembled WGS sequence"/>
</dbReference>
<gene>
    <name evidence="4" type="ORF">BYL167_LOCUS69317</name>
    <name evidence="6" type="ORF">GIL414_LOCUS79499</name>
    <name evidence="5" type="ORF">SMN809_LOCUS77739</name>
</gene>
<dbReference type="GO" id="GO:0005886">
    <property type="term" value="C:plasma membrane"/>
    <property type="evidence" value="ECO:0007669"/>
    <property type="project" value="TreeGrafter"/>
</dbReference>
<dbReference type="Proteomes" id="UP000676336">
    <property type="component" value="Unassembled WGS sequence"/>
</dbReference>
<evidence type="ECO:0000313" key="5">
    <source>
        <dbReference type="EMBL" id="CAF5208932.1"/>
    </source>
</evidence>
<protein>
    <recommendedName>
        <fullName evidence="3">Lethal giant larvae homologue 2 domain-containing protein</fullName>
    </recommendedName>
</protein>
<feature type="domain" description="Lethal giant larvae homologue 2" evidence="3">
    <location>
        <begin position="21"/>
        <end position="128"/>
    </location>
</feature>
<dbReference type="GO" id="GO:0030864">
    <property type="term" value="C:cortical actin cytoskeleton"/>
    <property type="evidence" value="ECO:0007669"/>
    <property type="project" value="TreeGrafter"/>
</dbReference>
<dbReference type="PANTHER" id="PTHR10241">
    <property type="entry name" value="LETHAL 2 GIANT LARVAE PROTEIN"/>
    <property type="match status" value="1"/>
</dbReference>
<name>A0A8S3IY81_9BILA</name>
<keyword evidence="1" id="KW-0853">WD repeat</keyword>
<dbReference type="GO" id="GO:0051294">
    <property type="term" value="P:establishment of spindle orientation"/>
    <property type="evidence" value="ECO:0007669"/>
    <property type="project" value="TreeGrafter"/>
</dbReference>
<dbReference type="EMBL" id="CAJOBJ010352456">
    <property type="protein sequence ID" value="CAF5210109.1"/>
    <property type="molecule type" value="Genomic_DNA"/>
</dbReference>
<sequence length="200" mass="22755">SNGSYALWDAKQQLNIVETEKIPYGPYPCIPMTKINVKIMRNGDPLIIFSGGLPRSSYSNKHTVSCLCENEHNNERTRHVTFDFTTGIIDFFTIDKLSSDGSRDDPQSLVILLNEEIVMVDLLTDSWPSYHLPYLNSIHASPIICTTFACNVNQEFHKKLINYALIQFEENSDRQWLITGGEIKKIINDDSQEKNLLLTG</sequence>